<dbReference type="InterPro" id="IPR043129">
    <property type="entry name" value="ATPase_NBD"/>
</dbReference>
<dbReference type="EMBL" id="FOSJ01000063">
    <property type="protein sequence ID" value="SFK64116.1"/>
    <property type="molecule type" value="Genomic_DNA"/>
</dbReference>
<dbReference type="InterPro" id="IPR000600">
    <property type="entry name" value="ROK"/>
</dbReference>
<dbReference type="PANTHER" id="PTHR18964">
    <property type="entry name" value="ROK (REPRESSOR, ORF, KINASE) FAMILY"/>
    <property type="match status" value="1"/>
</dbReference>
<dbReference type="Gene3D" id="3.30.420.40">
    <property type="match status" value="2"/>
</dbReference>
<dbReference type="Proteomes" id="UP000199589">
    <property type="component" value="Unassembled WGS sequence"/>
</dbReference>
<dbReference type="OrthoDB" id="9795247at2"/>
<dbReference type="PANTHER" id="PTHR18964:SF170">
    <property type="entry name" value="SUGAR KINASE"/>
    <property type="match status" value="1"/>
</dbReference>
<keyword evidence="2" id="KW-0808">Transferase</keyword>
<name>A0A1I4B880_9LACT</name>
<evidence type="ECO:0000256" key="1">
    <source>
        <dbReference type="ARBA" id="ARBA00006479"/>
    </source>
</evidence>
<comment type="similarity">
    <text evidence="1">Belongs to the ROK (NagC/XylR) family.</text>
</comment>
<accession>A0A1I4B880</accession>
<sequence length="294" mass="32995">MSLLTIDIGGTSVKYAIWDEEQLKEKNSFLTPESWEELKDKLVQIKETFEKKYELYGVAFSAPGAINHIERQIEGVSEVPYIHFFPIYDELEQAFDLPVTFENDANSAGLAEIWRGAAVDKSNVLFVVLGTGIGGAIIINGEIQHGHHLLGGEFGFMLLEGERTFSELGTAVAMARRYAKRTNQPTNTVSGEQVFKLAEKGDIIAQEEVKTFYHYLVRGLYNLAYSFDPEVLLIGGGVSNQADLIEKINEEMDALFGRLRVPPFRPAIELCAFRNDANLIGAIYNFIQKYEQIE</sequence>
<dbReference type="AlphaFoldDB" id="A0A1I4B880"/>
<keyword evidence="3" id="KW-1185">Reference proteome</keyword>
<keyword evidence="2" id="KW-0418">Kinase</keyword>
<proteinExistence type="inferred from homology"/>
<gene>
    <name evidence="2" type="ORF">SAMN04488569_10631</name>
</gene>
<protein>
    <submittedName>
        <fullName evidence="2">Sugar kinase of the NBD/HSP70 family, may contain an N-terminal HTH domain</fullName>
    </submittedName>
</protein>
<dbReference type="Pfam" id="PF00480">
    <property type="entry name" value="ROK"/>
    <property type="match status" value="1"/>
</dbReference>
<organism evidence="2 3">
    <name type="scientific">Marinilactibacillus piezotolerans</name>
    <dbReference type="NCBI Taxonomy" id="258723"/>
    <lineage>
        <taxon>Bacteria</taxon>
        <taxon>Bacillati</taxon>
        <taxon>Bacillota</taxon>
        <taxon>Bacilli</taxon>
        <taxon>Lactobacillales</taxon>
        <taxon>Carnobacteriaceae</taxon>
        <taxon>Marinilactibacillus</taxon>
    </lineage>
</organism>
<evidence type="ECO:0000313" key="2">
    <source>
        <dbReference type="EMBL" id="SFK64116.1"/>
    </source>
</evidence>
<dbReference type="CDD" id="cd24152">
    <property type="entry name" value="ASKHA_NBD_ROK-like"/>
    <property type="match status" value="1"/>
</dbReference>
<reference evidence="3" key="1">
    <citation type="submission" date="2016-10" db="EMBL/GenBank/DDBJ databases">
        <authorList>
            <person name="Varghese N."/>
            <person name="Submissions S."/>
        </authorList>
    </citation>
    <scope>NUCLEOTIDE SEQUENCE [LARGE SCALE GENOMIC DNA]</scope>
    <source>
        <strain evidence="3">DSM 16108</strain>
    </source>
</reference>
<dbReference type="SUPFAM" id="SSF53067">
    <property type="entry name" value="Actin-like ATPase domain"/>
    <property type="match status" value="1"/>
</dbReference>
<dbReference type="STRING" id="258723.GCA_900169305_01943"/>
<dbReference type="RefSeq" id="WP_072694267.1">
    <property type="nucleotide sequence ID" value="NZ_FOSJ01000063.1"/>
</dbReference>
<dbReference type="GO" id="GO:0016301">
    <property type="term" value="F:kinase activity"/>
    <property type="evidence" value="ECO:0007669"/>
    <property type="project" value="UniProtKB-KW"/>
</dbReference>
<evidence type="ECO:0000313" key="3">
    <source>
        <dbReference type="Proteomes" id="UP000199589"/>
    </source>
</evidence>